<dbReference type="Pfam" id="PF10275">
    <property type="entry name" value="Peptidase_C65"/>
    <property type="match status" value="1"/>
</dbReference>
<feature type="compositionally biased region" description="Polar residues" evidence="8">
    <location>
        <begin position="199"/>
        <end position="218"/>
    </location>
</feature>
<dbReference type="OrthoDB" id="18915at2759"/>
<evidence type="ECO:0000313" key="11">
    <source>
        <dbReference type="Proteomes" id="UP000789572"/>
    </source>
</evidence>
<dbReference type="EC" id="3.4.19.12" evidence="2"/>
<dbReference type="InterPro" id="IPR003323">
    <property type="entry name" value="OTU_dom"/>
</dbReference>
<dbReference type="GO" id="GO:0005634">
    <property type="term" value="C:nucleus"/>
    <property type="evidence" value="ECO:0007669"/>
    <property type="project" value="TreeGrafter"/>
</dbReference>
<dbReference type="PANTHER" id="PTHR12931:SF15">
    <property type="entry name" value="UBIQUITIN THIOESTERASE OTUBAIN-LIKE"/>
    <property type="match status" value="1"/>
</dbReference>
<feature type="compositionally biased region" description="Polar residues" evidence="8">
    <location>
        <begin position="106"/>
        <end position="171"/>
    </location>
</feature>
<evidence type="ECO:0000256" key="6">
    <source>
        <dbReference type="ARBA" id="ARBA00022807"/>
    </source>
</evidence>
<dbReference type="GO" id="GO:0071108">
    <property type="term" value="P:protein K48-linked deubiquitination"/>
    <property type="evidence" value="ECO:0007669"/>
    <property type="project" value="TreeGrafter"/>
</dbReference>
<evidence type="ECO:0000256" key="8">
    <source>
        <dbReference type="SAM" id="MobiDB-lite"/>
    </source>
</evidence>
<dbReference type="AlphaFoldDB" id="A0A9N9CQD7"/>
<dbReference type="SUPFAM" id="SSF54001">
    <property type="entry name" value="Cysteine proteinases"/>
    <property type="match status" value="1"/>
</dbReference>
<keyword evidence="5" id="KW-0378">Hydrolase</keyword>
<evidence type="ECO:0000256" key="1">
    <source>
        <dbReference type="ARBA" id="ARBA00000707"/>
    </source>
</evidence>
<gene>
    <name evidence="10" type="ORF">POCULU_LOCUS7963</name>
</gene>
<dbReference type="PROSITE" id="PS50802">
    <property type="entry name" value="OTU"/>
    <property type="match status" value="1"/>
</dbReference>
<accession>A0A9N9CQD7</accession>
<evidence type="ECO:0000313" key="10">
    <source>
        <dbReference type="EMBL" id="CAG8611350.1"/>
    </source>
</evidence>
<comment type="catalytic activity">
    <reaction evidence="1">
        <text>Thiol-dependent hydrolysis of ester, thioester, amide, peptide and isopeptide bonds formed by the C-terminal Gly of ubiquitin (a 76-residue protein attached to proteins as an intracellular targeting signal).</text>
        <dbReference type="EC" id="3.4.19.12"/>
    </reaction>
</comment>
<comment type="caution">
    <text evidence="10">The sequence shown here is derived from an EMBL/GenBank/DDBJ whole genome shotgun (WGS) entry which is preliminary data.</text>
</comment>
<dbReference type="Gene3D" id="3.30.200.60">
    <property type="entry name" value="Peptidase C65 Otubain, subdomain 1"/>
    <property type="match status" value="1"/>
</dbReference>
<evidence type="ECO:0000256" key="4">
    <source>
        <dbReference type="ARBA" id="ARBA00022786"/>
    </source>
</evidence>
<dbReference type="Proteomes" id="UP000789572">
    <property type="component" value="Unassembled WGS sequence"/>
</dbReference>
<dbReference type="CDD" id="cd22749">
    <property type="entry name" value="Otubain_C65"/>
    <property type="match status" value="1"/>
</dbReference>
<keyword evidence="7" id="KW-0175">Coiled coil</keyword>
<proteinExistence type="predicted"/>
<evidence type="ECO:0000256" key="2">
    <source>
        <dbReference type="ARBA" id="ARBA00012759"/>
    </source>
</evidence>
<feature type="coiled-coil region" evidence="7">
    <location>
        <begin position="287"/>
        <end position="314"/>
    </location>
</feature>
<feature type="region of interest" description="Disordered" evidence="8">
    <location>
        <begin position="83"/>
        <end position="242"/>
    </location>
</feature>
<feature type="domain" description="OTU" evidence="9">
    <location>
        <begin position="316"/>
        <end position="522"/>
    </location>
</feature>
<keyword evidence="3" id="KW-0645">Protease</keyword>
<dbReference type="InterPro" id="IPR042468">
    <property type="entry name" value="Peptidase_C65_otubain_sub1"/>
</dbReference>
<sequence length="523" mass="59245">MGGGPPEGTDDPFLSEAERAEMMNYNERFSGRPEMEERVRSNRQMADEATADQIEVSTPFEDETDSNTLNRSFNELFGVSSESRYSTPAHSGEFNNHETDEFSPAAPQTQYTHNQGSATLNGSSTFGVSSESQYSTPAHSGEFNSHEFSSTAPQTQYTHRQGSNGSFNDSFGISHESQDSTPAHSGEFNNYETDEFSSAAPQTQYTHKQGSATLNGSFSEPFGVPNASYNTPVPSGDFNNHETDEFSLAAPQTDFALIQNSTYEDNWSFEQSVMKREAEKNPFVGRLESIEELMREYEHGSESYRQKIQKLAEKHGKIRRCRGDGNCFYRALVFAWFERLLHSKSHHLIQKAIDTVKSTYRLLLSASFQQEVIEDFYDGVYQLLQSIAKGNTDDESLWSAFQVGMTTNSLVWYFRAVTSAFLKKNRDEFEPFLEVDMDMDQYCGTFVEVMDKEADHIHVTVLTRALRVPVEIAYLSGSEALEEVNFHEFYPEPEEDDGVPTVPLKPLVLLYRPGHYDILYRNE</sequence>
<dbReference type="GO" id="GO:0043130">
    <property type="term" value="F:ubiquitin binding"/>
    <property type="evidence" value="ECO:0007669"/>
    <property type="project" value="TreeGrafter"/>
</dbReference>
<dbReference type="EMBL" id="CAJVPJ010002038">
    <property type="protein sequence ID" value="CAG8611350.1"/>
    <property type="molecule type" value="Genomic_DNA"/>
</dbReference>
<feature type="compositionally biased region" description="Polar residues" evidence="8">
    <location>
        <begin position="179"/>
        <end position="191"/>
    </location>
</feature>
<dbReference type="GO" id="GO:0006508">
    <property type="term" value="P:proteolysis"/>
    <property type="evidence" value="ECO:0007669"/>
    <property type="project" value="UniProtKB-KW"/>
</dbReference>
<feature type="region of interest" description="Disordered" evidence="8">
    <location>
        <begin position="25"/>
        <end position="69"/>
    </location>
</feature>
<organism evidence="10 11">
    <name type="scientific">Paraglomus occultum</name>
    <dbReference type="NCBI Taxonomy" id="144539"/>
    <lineage>
        <taxon>Eukaryota</taxon>
        <taxon>Fungi</taxon>
        <taxon>Fungi incertae sedis</taxon>
        <taxon>Mucoromycota</taxon>
        <taxon>Glomeromycotina</taxon>
        <taxon>Glomeromycetes</taxon>
        <taxon>Paraglomerales</taxon>
        <taxon>Paraglomeraceae</taxon>
        <taxon>Paraglomus</taxon>
    </lineage>
</organism>
<dbReference type="Gene3D" id="1.20.1300.20">
    <property type="entry name" value="Peptidase C65 Otubain, subdomain 2"/>
    <property type="match status" value="1"/>
</dbReference>
<dbReference type="InterPro" id="IPR042467">
    <property type="entry name" value="Peptidase_C65_otubain_sub2"/>
</dbReference>
<evidence type="ECO:0000256" key="7">
    <source>
        <dbReference type="SAM" id="Coils"/>
    </source>
</evidence>
<keyword evidence="11" id="KW-1185">Reference proteome</keyword>
<dbReference type="GO" id="GO:0004843">
    <property type="term" value="F:cysteine-type deubiquitinase activity"/>
    <property type="evidence" value="ECO:0007669"/>
    <property type="project" value="UniProtKB-EC"/>
</dbReference>
<evidence type="ECO:0000259" key="9">
    <source>
        <dbReference type="PROSITE" id="PS50802"/>
    </source>
</evidence>
<evidence type="ECO:0000256" key="3">
    <source>
        <dbReference type="ARBA" id="ARBA00022670"/>
    </source>
</evidence>
<dbReference type="InterPro" id="IPR019400">
    <property type="entry name" value="Peptidase_C65_otubain"/>
</dbReference>
<keyword evidence="4" id="KW-0833">Ubl conjugation pathway</keyword>
<protein>
    <recommendedName>
        <fullName evidence="2">ubiquitinyl hydrolase 1</fullName>
        <ecNumber evidence="2">3.4.19.12</ecNumber>
    </recommendedName>
</protein>
<name>A0A9N9CQD7_9GLOM</name>
<keyword evidence="6" id="KW-0788">Thiol protease</keyword>
<feature type="compositionally biased region" description="Basic and acidic residues" evidence="8">
    <location>
        <begin position="29"/>
        <end position="40"/>
    </location>
</feature>
<reference evidence="10" key="1">
    <citation type="submission" date="2021-06" db="EMBL/GenBank/DDBJ databases">
        <authorList>
            <person name="Kallberg Y."/>
            <person name="Tangrot J."/>
            <person name="Rosling A."/>
        </authorList>
    </citation>
    <scope>NUCLEOTIDE SEQUENCE</scope>
    <source>
        <strain evidence="10">IA702</strain>
    </source>
</reference>
<dbReference type="InterPro" id="IPR038765">
    <property type="entry name" value="Papain-like_cys_pep_sf"/>
</dbReference>
<evidence type="ECO:0000256" key="5">
    <source>
        <dbReference type="ARBA" id="ARBA00022801"/>
    </source>
</evidence>
<dbReference type="PANTHER" id="PTHR12931">
    <property type="entry name" value="UBIQUITIN THIOLESTERASE PROTEIN OTUB"/>
    <property type="match status" value="1"/>
</dbReference>